<protein>
    <submittedName>
        <fullName evidence="3">Uncharacterized protein</fullName>
    </submittedName>
</protein>
<evidence type="ECO:0000256" key="1">
    <source>
        <dbReference type="SAM" id="Phobius"/>
    </source>
</evidence>
<keyword evidence="4" id="KW-1185">Reference proteome</keyword>
<accession>A0A7Y4P1H9</accession>
<feature type="transmembrane region" description="Helical" evidence="1">
    <location>
        <begin position="6"/>
        <end position="27"/>
    </location>
</feature>
<keyword evidence="1" id="KW-0472">Membrane</keyword>
<evidence type="ECO:0000313" key="2">
    <source>
        <dbReference type="EMBL" id="MBB6565875.1"/>
    </source>
</evidence>
<evidence type="ECO:0000313" key="4">
    <source>
        <dbReference type="Proteomes" id="UP000534306"/>
    </source>
</evidence>
<dbReference type="RefSeq" id="WP_171674585.1">
    <property type="nucleotide sequence ID" value="NZ_BAAAGT010000001.1"/>
</dbReference>
<dbReference type="EMBL" id="JABJRC010000003">
    <property type="protein sequence ID" value="NOL42139.1"/>
    <property type="molecule type" value="Genomic_DNA"/>
</dbReference>
<organism evidence="3 4">
    <name type="scientific">Kribbella sandramycini</name>
    <dbReference type="NCBI Taxonomy" id="60450"/>
    <lineage>
        <taxon>Bacteria</taxon>
        <taxon>Bacillati</taxon>
        <taxon>Actinomycetota</taxon>
        <taxon>Actinomycetes</taxon>
        <taxon>Propionibacteriales</taxon>
        <taxon>Kribbellaceae</taxon>
        <taxon>Kribbella</taxon>
    </lineage>
</organism>
<evidence type="ECO:0000313" key="5">
    <source>
        <dbReference type="Proteomes" id="UP000553957"/>
    </source>
</evidence>
<reference evidence="3 4" key="1">
    <citation type="submission" date="2020-05" db="EMBL/GenBank/DDBJ databases">
        <title>Genome sequence of Kribbella sandramycini ATCC 39419.</title>
        <authorList>
            <person name="Maclea K.S."/>
            <person name="Fair J.L."/>
        </authorList>
    </citation>
    <scope>NUCLEOTIDE SEQUENCE [LARGE SCALE GENOMIC DNA]</scope>
    <source>
        <strain evidence="3 4">ATCC 39419</strain>
    </source>
</reference>
<keyword evidence="1" id="KW-1133">Transmembrane helix</keyword>
<comment type="caution">
    <text evidence="3">The sequence shown here is derived from an EMBL/GenBank/DDBJ whole genome shotgun (WGS) entry which is preliminary data.</text>
</comment>
<dbReference type="AlphaFoldDB" id="A0A7Y4P1H9"/>
<dbReference type="Proteomes" id="UP000534306">
    <property type="component" value="Unassembled WGS sequence"/>
</dbReference>
<evidence type="ECO:0000313" key="3">
    <source>
        <dbReference type="EMBL" id="NOL42139.1"/>
    </source>
</evidence>
<proteinExistence type="predicted"/>
<sequence length="190" mass="20936">MSVMEFIVAMFQALAWPVALLVVALLFRTKLIELLSSDVKRLRAGPVELEWERQLVETRVQLDYPQVRQTKPMQHPGEMFTAPHSPEERVVMAYDHIRESLRAKLEGLEDPHDLLMSPPGLARTAAKHGLVPNEIVRAVEGLAILYELARNGRDGHGIGAEKAAEYEALASAVVFAIGPDDSAPKPAPSS</sequence>
<gene>
    <name evidence="2" type="ORF">HNR71_001512</name>
    <name evidence="3" type="ORF">HPO96_17985</name>
</gene>
<dbReference type="EMBL" id="JACHKF010000001">
    <property type="protein sequence ID" value="MBB6565875.1"/>
    <property type="molecule type" value="Genomic_DNA"/>
</dbReference>
<reference evidence="2 5" key="2">
    <citation type="submission" date="2020-08" db="EMBL/GenBank/DDBJ databases">
        <title>Sequencing the genomes of 1000 actinobacteria strains.</title>
        <authorList>
            <person name="Klenk H.-P."/>
        </authorList>
    </citation>
    <scope>NUCLEOTIDE SEQUENCE [LARGE SCALE GENOMIC DNA]</scope>
    <source>
        <strain evidence="2 5">DSM 15626</strain>
    </source>
</reference>
<dbReference type="Proteomes" id="UP000553957">
    <property type="component" value="Unassembled WGS sequence"/>
</dbReference>
<name>A0A7Y4P1H9_9ACTN</name>
<keyword evidence="1" id="KW-0812">Transmembrane</keyword>